<evidence type="ECO:0000256" key="8">
    <source>
        <dbReference type="SAM" id="Phobius"/>
    </source>
</evidence>
<evidence type="ECO:0000256" key="4">
    <source>
        <dbReference type="ARBA" id="ARBA00022692"/>
    </source>
</evidence>
<dbReference type="GeneID" id="63803301"/>
<dbReference type="InterPro" id="IPR003663">
    <property type="entry name" value="Sugar/inositol_transpt"/>
</dbReference>
<feature type="compositionally biased region" description="Low complexity" evidence="7">
    <location>
        <begin position="392"/>
        <end position="405"/>
    </location>
</feature>
<dbReference type="Pfam" id="PF00083">
    <property type="entry name" value="Sugar_tr"/>
    <property type="match status" value="2"/>
</dbReference>
<gene>
    <name evidence="10" type="ORF">DL89DRAFT_265417</name>
</gene>
<feature type="transmembrane region" description="Helical" evidence="8">
    <location>
        <begin position="277"/>
        <end position="297"/>
    </location>
</feature>
<comment type="caution">
    <text evidence="10">The sequence shown here is derived from an EMBL/GenBank/DDBJ whole genome shotgun (WGS) entry which is preliminary data.</text>
</comment>
<feature type="transmembrane region" description="Helical" evidence="8">
    <location>
        <begin position="150"/>
        <end position="176"/>
    </location>
</feature>
<dbReference type="Proteomes" id="UP000193922">
    <property type="component" value="Unassembled WGS sequence"/>
</dbReference>
<evidence type="ECO:0000256" key="3">
    <source>
        <dbReference type="ARBA" id="ARBA00022448"/>
    </source>
</evidence>
<dbReference type="Gene3D" id="1.20.1250.20">
    <property type="entry name" value="MFS general substrate transporter like domains"/>
    <property type="match status" value="2"/>
</dbReference>
<organism evidence="10 11">
    <name type="scientific">Linderina pennispora</name>
    <dbReference type="NCBI Taxonomy" id="61395"/>
    <lineage>
        <taxon>Eukaryota</taxon>
        <taxon>Fungi</taxon>
        <taxon>Fungi incertae sedis</taxon>
        <taxon>Zoopagomycota</taxon>
        <taxon>Kickxellomycotina</taxon>
        <taxon>Kickxellomycetes</taxon>
        <taxon>Kickxellales</taxon>
        <taxon>Kickxellaceae</taxon>
        <taxon>Linderina</taxon>
    </lineage>
</organism>
<dbReference type="AlphaFoldDB" id="A0A1Y1WJN4"/>
<evidence type="ECO:0000259" key="9">
    <source>
        <dbReference type="PROSITE" id="PS50850"/>
    </source>
</evidence>
<comment type="similarity">
    <text evidence="2">Belongs to the major facilitator superfamily. Sugar transporter (TC 2.A.1.1) family.</text>
</comment>
<dbReference type="SUPFAM" id="SSF103473">
    <property type="entry name" value="MFS general substrate transporter"/>
    <property type="match status" value="1"/>
</dbReference>
<protein>
    <submittedName>
        <fullName evidence="10">MFS general substrate transporter</fullName>
    </submittedName>
</protein>
<feature type="non-terminal residue" evidence="10">
    <location>
        <position position="428"/>
    </location>
</feature>
<dbReference type="PROSITE" id="PS00216">
    <property type="entry name" value="SUGAR_TRANSPORT_1"/>
    <property type="match status" value="1"/>
</dbReference>
<dbReference type="InterPro" id="IPR050814">
    <property type="entry name" value="Myo-inositol_Transporter"/>
</dbReference>
<feature type="domain" description="Major facilitator superfamily (MFS) profile" evidence="9">
    <location>
        <begin position="1"/>
        <end position="325"/>
    </location>
</feature>
<accession>A0A1Y1WJN4</accession>
<keyword evidence="6 8" id="KW-0472">Membrane</keyword>
<keyword evidence="3" id="KW-0813">Transport</keyword>
<dbReference type="PRINTS" id="PR00171">
    <property type="entry name" value="SUGRTRNSPORT"/>
</dbReference>
<evidence type="ECO:0000256" key="5">
    <source>
        <dbReference type="ARBA" id="ARBA00022989"/>
    </source>
</evidence>
<dbReference type="EMBL" id="MCFD01000002">
    <property type="protein sequence ID" value="ORX73314.1"/>
    <property type="molecule type" value="Genomic_DNA"/>
</dbReference>
<dbReference type="PANTHER" id="PTHR48020">
    <property type="entry name" value="PROTON MYO-INOSITOL COTRANSPORTER"/>
    <property type="match status" value="1"/>
</dbReference>
<comment type="subcellular location">
    <subcellularLocation>
        <location evidence="1">Membrane</location>
        <topology evidence="1">Multi-pass membrane protein</topology>
    </subcellularLocation>
</comment>
<dbReference type="InterPro" id="IPR020846">
    <property type="entry name" value="MFS_dom"/>
</dbReference>
<keyword evidence="4 8" id="KW-0812">Transmembrane</keyword>
<dbReference type="STRING" id="61395.A0A1Y1WJN4"/>
<sequence length="428" mass="46818">MFAISAFPALVQLCCLPWLPESPRVLIRRGQEDRAVQILHKVYGQNVPESVIEDELESVHQSMRSENSSRYRDLLRPINFQPLIVACMLQLMQQFSGFNTVMYYSATILKMAGFPSTKSATQFSIAIAATNMIMTIVAIIIIDRFGRRKLLLVSFVGMIVGLILLGIAFIFIVGLVKITKDSCAEYVKCGACTLDDRCGWSSGSNVCAFKTDRAFSDLTGNCESKTTRDRAGTWLALASLIFYVALYAVGLGNVPWLVQSEIFAQGIRSKAGGFATATNWVCNFIISITYLTMTLHITASGTFWLYAGILLIGFAFVFLMVPETKGLKLEDVQRLFTGNHKPYKRAVATPKPAADDSEVAGENAQGERGDVMAAYRGGDHRNADSDSSDDQGTSAGAFGASVSSGYQPKQFKTSVTTKADAWIQQTVL</sequence>
<proteinExistence type="inferred from homology"/>
<dbReference type="GO" id="GO:0022857">
    <property type="term" value="F:transmembrane transporter activity"/>
    <property type="evidence" value="ECO:0007669"/>
    <property type="project" value="InterPro"/>
</dbReference>
<feature type="transmembrane region" description="Helical" evidence="8">
    <location>
        <begin position="303"/>
        <end position="321"/>
    </location>
</feature>
<dbReference type="GO" id="GO:0016020">
    <property type="term" value="C:membrane"/>
    <property type="evidence" value="ECO:0007669"/>
    <property type="project" value="UniProtKB-SubCell"/>
</dbReference>
<evidence type="ECO:0000256" key="1">
    <source>
        <dbReference type="ARBA" id="ARBA00004141"/>
    </source>
</evidence>
<dbReference type="GO" id="GO:0015791">
    <property type="term" value="P:polyol transmembrane transport"/>
    <property type="evidence" value="ECO:0007669"/>
    <property type="project" value="UniProtKB-ARBA"/>
</dbReference>
<dbReference type="GO" id="GO:0015798">
    <property type="term" value="P:myo-inositol transport"/>
    <property type="evidence" value="ECO:0007669"/>
    <property type="project" value="UniProtKB-ARBA"/>
</dbReference>
<feature type="transmembrane region" description="Helical" evidence="8">
    <location>
        <begin position="234"/>
        <end position="256"/>
    </location>
</feature>
<evidence type="ECO:0000256" key="6">
    <source>
        <dbReference type="ARBA" id="ARBA00023136"/>
    </source>
</evidence>
<feature type="region of interest" description="Disordered" evidence="7">
    <location>
        <begin position="347"/>
        <end position="412"/>
    </location>
</feature>
<dbReference type="InterPro" id="IPR005828">
    <property type="entry name" value="MFS_sugar_transport-like"/>
</dbReference>
<dbReference type="OrthoDB" id="508119at2759"/>
<evidence type="ECO:0000256" key="7">
    <source>
        <dbReference type="SAM" id="MobiDB-lite"/>
    </source>
</evidence>
<evidence type="ECO:0000313" key="10">
    <source>
        <dbReference type="EMBL" id="ORX73314.1"/>
    </source>
</evidence>
<dbReference type="PANTHER" id="PTHR48020:SF12">
    <property type="entry name" value="PROTON MYO-INOSITOL COTRANSPORTER"/>
    <property type="match status" value="1"/>
</dbReference>
<feature type="transmembrane region" description="Helical" evidence="8">
    <location>
        <begin position="123"/>
        <end position="143"/>
    </location>
</feature>
<dbReference type="InterPro" id="IPR005829">
    <property type="entry name" value="Sugar_transporter_CS"/>
</dbReference>
<keyword evidence="5 8" id="KW-1133">Transmembrane helix</keyword>
<dbReference type="RefSeq" id="XP_040746654.1">
    <property type="nucleotide sequence ID" value="XM_040886653.1"/>
</dbReference>
<evidence type="ECO:0000256" key="2">
    <source>
        <dbReference type="ARBA" id="ARBA00010992"/>
    </source>
</evidence>
<name>A0A1Y1WJN4_9FUNG</name>
<dbReference type="InterPro" id="IPR036259">
    <property type="entry name" value="MFS_trans_sf"/>
</dbReference>
<keyword evidence="11" id="KW-1185">Reference proteome</keyword>
<dbReference type="PROSITE" id="PS50850">
    <property type="entry name" value="MFS"/>
    <property type="match status" value="1"/>
</dbReference>
<reference evidence="10 11" key="1">
    <citation type="submission" date="2016-07" db="EMBL/GenBank/DDBJ databases">
        <title>Pervasive Adenine N6-methylation of Active Genes in Fungi.</title>
        <authorList>
            <consortium name="DOE Joint Genome Institute"/>
            <person name="Mondo S.J."/>
            <person name="Dannebaum R.O."/>
            <person name="Kuo R.C."/>
            <person name="Labutti K."/>
            <person name="Haridas S."/>
            <person name="Kuo A."/>
            <person name="Salamov A."/>
            <person name="Ahrendt S.R."/>
            <person name="Lipzen A."/>
            <person name="Sullivan W."/>
            <person name="Andreopoulos W.B."/>
            <person name="Clum A."/>
            <person name="Lindquist E."/>
            <person name="Daum C."/>
            <person name="Ramamoorthy G.K."/>
            <person name="Gryganskyi A."/>
            <person name="Culley D."/>
            <person name="Magnuson J.K."/>
            <person name="James T.Y."/>
            <person name="O'Malley M.A."/>
            <person name="Stajich J.E."/>
            <person name="Spatafora J.W."/>
            <person name="Visel A."/>
            <person name="Grigoriev I.V."/>
        </authorList>
    </citation>
    <scope>NUCLEOTIDE SEQUENCE [LARGE SCALE GENOMIC DNA]</scope>
    <source>
        <strain evidence="10 11">ATCC 12442</strain>
    </source>
</reference>
<evidence type="ECO:0000313" key="11">
    <source>
        <dbReference type="Proteomes" id="UP000193922"/>
    </source>
</evidence>